<dbReference type="EMBL" id="ABJB010644116">
    <property type="status" value="NOT_ANNOTATED_CDS"/>
    <property type="molecule type" value="Genomic_DNA"/>
</dbReference>
<dbReference type="HOGENOM" id="CLU_102988_0_0_1"/>
<protein>
    <recommendedName>
        <fullName evidence="4">DUF2452 domain-containing protein</fullName>
    </recommendedName>
</protein>
<dbReference type="OrthoDB" id="9995764at2759"/>
<dbReference type="Pfam" id="PF10504">
    <property type="entry name" value="DUF2452"/>
    <property type="match status" value="1"/>
</dbReference>
<evidence type="ECO:0000313" key="2">
    <source>
        <dbReference type="EnsemblMetazoa" id="ISCW003467-PA"/>
    </source>
</evidence>
<dbReference type="EnsemblMetazoa" id="ISCW003467-RA">
    <property type="protein sequence ID" value="ISCW003467-PA"/>
    <property type="gene ID" value="ISCW003467"/>
</dbReference>
<dbReference type="EMBL" id="DS722233">
    <property type="protein sequence ID" value="EEC06534.1"/>
    <property type="molecule type" value="Genomic_DNA"/>
</dbReference>
<dbReference type="FunCoup" id="B7PIW2">
    <property type="interactions" value="48"/>
</dbReference>
<gene>
    <name evidence="2" type="primary">8029605</name>
    <name evidence="1" type="ORF">IscW_ISCW003467</name>
</gene>
<accession>B7PIW2</accession>
<name>B7PIW2_IXOSC</name>
<keyword evidence="3" id="KW-1185">Reference proteome</keyword>
<dbReference type="OMA" id="MAIDFNI"/>
<dbReference type="VEuPathDB" id="VectorBase:ISCI003467"/>
<dbReference type="VEuPathDB" id="VectorBase:ISCP_036336"/>
<dbReference type="PaxDb" id="6945-B7PIW2"/>
<dbReference type="STRING" id="6945.B7PIW2"/>
<proteinExistence type="predicted"/>
<reference evidence="2" key="2">
    <citation type="submission" date="2020-05" db="UniProtKB">
        <authorList>
            <consortium name="EnsemblMetazoa"/>
        </authorList>
    </citation>
    <scope>IDENTIFICATION</scope>
    <source>
        <strain evidence="2">wikel</strain>
    </source>
</reference>
<dbReference type="EMBL" id="ABJB010785703">
    <property type="status" value="NOT_ANNOTATED_CDS"/>
    <property type="molecule type" value="Genomic_DNA"/>
</dbReference>
<reference evidence="1 3" key="1">
    <citation type="submission" date="2008-03" db="EMBL/GenBank/DDBJ databases">
        <title>Annotation of Ixodes scapularis.</title>
        <authorList>
            <consortium name="Ixodes scapularis Genome Project Consortium"/>
            <person name="Caler E."/>
            <person name="Hannick L.I."/>
            <person name="Bidwell S."/>
            <person name="Joardar V."/>
            <person name="Thiagarajan M."/>
            <person name="Amedeo P."/>
            <person name="Galinsky K.J."/>
            <person name="Schobel S."/>
            <person name="Inman J."/>
            <person name="Hostetler J."/>
            <person name="Miller J."/>
            <person name="Hammond M."/>
            <person name="Megy K."/>
            <person name="Lawson D."/>
            <person name="Kodira C."/>
            <person name="Sutton G."/>
            <person name="Meyer J."/>
            <person name="Hill C.A."/>
            <person name="Birren B."/>
            <person name="Nene V."/>
            <person name="Collins F."/>
            <person name="Alarcon-Chaidez F."/>
            <person name="Wikel S."/>
            <person name="Strausberg R."/>
        </authorList>
    </citation>
    <scope>NUCLEOTIDE SEQUENCE [LARGE SCALE GENOMIC DNA]</scope>
    <source>
        <strain evidence="3">Wikel</strain>
        <strain evidence="1">Wikel colony</strain>
    </source>
</reference>
<dbReference type="PANTHER" id="PTHR14553">
    <property type="entry name" value="UNCHARACTERIZED PROTEIN C1ORF50"/>
    <property type="match status" value="1"/>
</dbReference>
<evidence type="ECO:0000313" key="1">
    <source>
        <dbReference type="EMBL" id="EEC06534.1"/>
    </source>
</evidence>
<evidence type="ECO:0008006" key="4">
    <source>
        <dbReference type="Google" id="ProtNLM"/>
    </source>
</evidence>
<dbReference type="InterPro" id="IPR019534">
    <property type="entry name" value="DUF2452"/>
</dbReference>
<dbReference type="AlphaFoldDB" id="B7PIW2"/>
<dbReference type="InParanoid" id="B7PIW2"/>
<dbReference type="Proteomes" id="UP000001555">
    <property type="component" value="Unassembled WGS sequence"/>
</dbReference>
<dbReference type="KEGG" id="isc:8029605"/>
<evidence type="ECO:0000313" key="3">
    <source>
        <dbReference type="Proteomes" id="UP000001555"/>
    </source>
</evidence>
<organism>
    <name type="scientific">Ixodes scapularis</name>
    <name type="common">Black-legged tick</name>
    <name type="synonym">Deer tick</name>
    <dbReference type="NCBI Taxonomy" id="6945"/>
    <lineage>
        <taxon>Eukaryota</taxon>
        <taxon>Metazoa</taxon>
        <taxon>Ecdysozoa</taxon>
        <taxon>Arthropoda</taxon>
        <taxon>Chelicerata</taxon>
        <taxon>Arachnida</taxon>
        <taxon>Acari</taxon>
        <taxon>Parasitiformes</taxon>
        <taxon>Ixodida</taxon>
        <taxon>Ixodoidea</taxon>
        <taxon>Ixodidae</taxon>
        <taxon>Ixodinae</taxon>
        <taxon>Ixodes</taxon>
    </lineage>
</organism>
<dbReference type="VEuPathDB" id="VectorBase:ISCW003467"/>
<dbReference type="PANTHER" id="PTHR14553:SF1">
    <property type="entry name" value="SIMILAR TO CHROMOSOME 1 OPEN READING FRAME 50"/>
    <property type="match status" value="1"/>
</dbReference>
<sequence length="181" mass="21045">MDERIRGTPMECVTADRSEQVVHLVGDMPPSKMPRVDLIALAQQIETADDFIRANVSSKLTVIAEQVRFLQRQAQEIMEEAQMNARLHHAACNFQKVPGSTYYLYRRSNDQEYFSMIKPEEWGEQCPHEFLGGFRLESDMTWTPTAEIEKKDRHLQSISHITRFSRWKQEPRAITDAFLAD</sequence>